<protein>
    <submittedName>
        <fullName evidence="2">DUF5994 family protein</fullName>
    </submittedName>
</protein>
<dbReference type="KEGG" id="acab:QRX50_26765"/>
<evidence type="ECO:0000256" key="1">
    <source>
        <dbReference type="SAM" id="MobiDB-lite"/>
    </source>
</evidence>
<sequence length="49" mass="5180">MKQAGAERGHVDGGRWPRATDLAAELPSLATALEQRDGNPSGNWVSAHP</sequence>
<evidence type="ECO:0000313" key="3">
    <source>
        <dbReference type="Proteomes" id="UP001236014"/>
    </source>
</evidence>
<name>A0A9Y2MU00_9PSEU</name>
<reference evidence="2 3" key="1">
    <citation type="submission" date="2023-06" db="EMBL/GenBank/DDBJ databases">
        <authorList>
            <person name="Oyuntsetseg B."/>
            <person name="Kim S.B."/>
        </authorList>
    </citation>
    <scope>NUCLEOTIDE SEQUENCE [LARGE SCALE GENOMIC DNA]</scope>
    <source>
        <strain evidence="2 3">2-15</strain>
    </source>
</reference>
<dbReference type="RefSeq" id="WP_285965924.1">
    <property type="nucleotide sequence ID" value="NZ_CP127294.1"/>
</dbReference>
<keyword evidence="3" id="KW-1185">Reference proteome</keyword>
<dbReference type="Pfam" id="PF19457">
    <property type="entry name" value="DUF5994"/>
    <property type="match status" value="1"/>
</dbReference>
<feature type="region of interest" description="Disordered" evidence="1">
    <location>
        <begin position="27"/>
        <end position="49"/>
    </location>
</feature>
<proteinExistence type="predicted"/>
<gene>
    <name evidence="2" type="ORF">QRX50_26765</name>
</gene>
<feature type="compositionally biased region" description="Polar residues" evidence="1">
    <location>
        <begin position="38"/>
        <end position="49"/>
    </location>
</feature>
<dbReference type="InterPro" id="IPR046036">
    <property type="entry name" value="DUF5994"/>
</dbReference>
<dbReference type="EMBL" id="CP127294">
    <property type="protein sequence ID" value="WIX75147.1"/>
    <property type="molecule type" value="Genomic_DNA"/>
</dbReference>
<dbReference type="AlphaFoldDB" id="A0A9Y2MU00"/>
<evidence type="ECO:0000313" key="2">
    <source>
        <dbReference type="EMBL" id="WIX75147.1"/>
    </source>
</evidence>
<organism evidence="2 3">
    <name type="scientific">Amycolatopsis carbonis</name>
    <dbReference type="NCBI Taxonomy" id="715471"/>
    <lineage>
        <taxon>Bacteria</taxon>
        <taxon>Bacillati</taxon>
        <taxon>Actinomycetota</taxon>
        <taxon>Actinomycetes</taxon>
        <taxon>Pseudonocardiales</taxon>
        <taxon>Pseudonocardiaceae</taxon>
        <taxon>Amycolatopsis</taxon>
    </lineage>
</organism>
<accession>A0A9Y2MU00</accession>
<dbReference type="Proteomes" id="UP001236014">
    <property type="component" value="Chromosome"/>
</dbReference>